<accession>A0ABX7P8G5</accession>
<sequence length="55" mass="6331">MRALTVPPMPLRDIRWMRFTLVVETRYSDVKTWALLAATPDRGRVVGGWNCQVSL</sequence>
<evidence type="ECO:0000313" key="1">
    <source>
        <dbReference type="EMBL" id="QSQ26776.1"/>
    </source>
</evidence>
<organism evidence="1 2">
    <name type="scientific">Pyxidicoccus parkwayensis</name>
    <dbReference type="NCBI Taxonomy" id="2813578"/>
    <lineage>
        <taxon>Bacteria</taxon>
        <taxon>Pseudomonadati</taxon>
        <taxon>Myxococcota</taxon>
        <taxon>Myxococcia</taxon>
        <taxon>Myxococcales</taxon>
        <taxon>Cystobacterineae</taxon>
        <taxon>Myxococcaceae</taxon>
        <taxon>Pyxidicoccus</taxon>
    </lineage>
</organism>
<dbReference type="Proteomes" id="UP000662747">
    <property type="component" value="Chromosome"/>
</dbReference>
<reference evidence="1 2" key="1">
    <citation type="submission" date="2021-02" db="EMBL/GenBank/DDBJ databases">
        <title>De Novo genome assembly of isolated myxobacteria.</title>
        <authorList>
            <person name="Stevens D.C."/>
        </authorList>
    </citation>
    <scope>NUCLEOTIDE SEQUENCE [LARGE SCALE GENOMIC DNA]</scope>
    <source>
        <strain evidence="2">SCPEA02</strain>
    </source>
</reference>
<gene>
    <name evidence="1" type="ORF">JY651_18430</name>
</gene>
<proteinExistence type="predicted"/>
<evidence type="ECO:0000313" key="2">
    <source>
        <dbReference type="Proteomes" id="UP000662747"/>
    </source>
</evidence>
<dbReference type="EMBL" id="CP071090">
    <property type="protein sequence ID" value="QSQ26776.1"/>
    <property type="molecule type" value="Genomic_DNA"/>
</dbReference>
<name>A0ABX7P8G5_9BACT</name>
<protein>
    <submittedName>
        <fullName evidence="1">Uncharacterized protein</fullName>
    </submittedName>
</protein>
<dbReference type="RefSeq" id="WP_206728318.1">
    <property type="nucleotide sequence ID" value="NZ_CP071090.1"/>
</dbReference>
<keyword evidence="2" id="KW-1185">Reference proteome</keyword>